<feature type="domain" description="UBA" evidence="1">
    <location>
        <begin position="5"/>
        <end position="46"/>
    </location>
</feature>
<dbReference type="CDD" id="cd14290">
    <property type="entry name" value="UBA_PUB_plant"/>
    <property type="match status" value="1"/>
</dbReference>
<accession>A0A833QR43</accession>
<comment type="caution">
    <text evidence="2">The sequence shown here is derived from an EMBL/GenBank/DDBJ whole genome shotgun (WGS) entry which is preliminary data.</text>
</comment>
<dbReference type="PROSITE" id="PS50030">
    <property type="entry name" value="UBA"/>
    <property type="match status" value="1"/>
</dbReference>
<dbReference type="Proteomes" id="UP000623129">
    <property type="component" value="Unassembled WGS sequence"/>
</dbReference>
<sequence>MVEPEVDRRLLRELELMGFPINRATRALYSTGSCSLEAALDWVIEHENDSDIDQIPLVPINIKIEDGNQFSLPEEVNLEAKKMWQNTICNAKNFEDPKTSQTEVEKVTTGIREATINDSKNTEDERESILSMIRTKREEEKRIREKQLKDDQVERKTKLGLPNENPKVAQPIVPPKNEKDENAKVKRAFQTLLRIVGNVAKNPNEDKYRRIRLSNHAFQERVGNFKGGIEFLELCGFEKTKEGEELYLLLPRDKVDVQLLNSAGSELLSAMSNPYFGLLSQ</sequence>
<dbReference type="Gene3D" id="1.20.58.2190">
    <property type="match status" value="1"/>
</dbReference>
<dbReference type="SUPFAM" id="SSF46934">
    <property type="entry name" value="UBA-like"/>
    <property type="match status" value="1"/>
</dbReference>
<dbReference type="EMBL" id="SWLB01000017">
    <property type="protein sequence ID" value="KAF3327714.1"/>
    <property type="molecule type" value="Genomic_DNA"/>
</dbReference>
<dbReference type="InterPro" id="IPR018997">
    <property type="entry name" value="PUB_domain"/>
</dbReference>
<dbReference type="PANTHER" id="PTHR46713">
    <property type="entry name" value="F13M7.16 PROTEIN"/>
    <property type="match status" value="1"/>
</dbReference>
<reference evidence="2" key="1">
    <citation type="submission" date="2020-01" db="EMBL/GenBank/DDBJ databases">
        <title>Genome sequence of Kobresia littledalei, the first chromosome-level genome in the family Cyperaceae.</title>
        <authorList>
            <person name="Qu G."/>
        </authorList>
    </citation>
    <scope>NUCLEOTIDE SEQUENCE</scope>
    <source>
        <strain evidence="2">C.B.Clarke</strain>
        <tissue evidence="2">Leaf</tissue>
    </source>
</reference>
<protein>
    <submittedName>
        <fullName evidence="2">UBX domain-containing protein 4</fullName>
    </submittedName>
</protein>
<evidence type="ECO:0000313" key="3">
    <source>
        <dbReference type="Proteomes" id="UP000623129"/>
    </source>
</evidence>
<dbReference type="Pfam" id="PF22562">
    <property type="entry name" value="UBA_7"/>
    <property type="match status" value="1"/>
</dbReference>
<evidence type="ECO:0000313" key="2">
    <source>
        <dbReference type="EMBL" id="KAF3327714.1"/>
    </source>
</evidence>
<dbReference type="InterPro" id="IPR036339">
    <property type="entry name" value="PUB-like_dom_sf"/>
</dbReference>
<dbReference type="InterPro" id="IPR015940">
    <property type="entry name" value="UBA"/>
</dbReference>
<gene>
    <name evidence="2" type="ORF">FCM35_KLT07832</name>
</gene>
<proteinExistence type="predicted"/>
<dbReference type="SMART" id="SM00580">
    <property type="entry name" value="PUG"/>
    <property type="match status" value="1"/>
</dbReference>
<dbReference type="SUPFAM" id="SSF143503">
    <property type="entry name" value="PUG domain-like"/>
    <property type="match status" value="1"/>
</dbReference>
<keyword evidence="3" id="KW-1185">Reference proteome</keyword>
<name>A0A833QR43_9POAL</name>
<dbReference type="PANTHER" id="PTHR46713:SF1">
    <property type="entry name" value="F13M7.16 PROTEIN"/>
    <property type="match status" value="1"/>
</dbReference>
<dbReference type="Gene3D" id="1.10.8.10">
    <property type="entry name" value="DNA helicase RuvA subunit, C-terminal domain"/>
    <property type="match status" value="1"/>
</dbReference>
<dbReference type="AlphaFoldDB" id="A0A833QR43"/>
<organism evidence="2 3">
    <name type="scientific">Carex littledalei</name>
    <dbReference type="NCBI Taxonomy" id="544730"/>
    <lineage>
        <taxon>Eukaryota</taxon>
        <taxon>Viridiplantae</taxon>
        <taxon>Streptophyta</taxon>
        <taxon>Embryophyta</taxon>
        <taxon>Tracheophyta</taxon>
        <taxon>Spermatophyta</taxon>
        <taxon>Magnoliopsida</taxon>
        <taxon>Liliopsida</taxon>
        <taxon>Poales</taxon>
        <taxon>Cyperaceae</taxon>
        <taxon>Cyperoideae</taxon>
        <taxon>Cariceae</taxon>
        <taxon>Carex</taxon>
        <taxon>Carex subgen. Euthyceras</taxon>
    </lineage>
</organism>
<dbReference type="OrthoDB" id="336240at2759"/>
<evidence type="ECO:0000259" key="1">
    <source>
        <dbReference type="PROSITE" id="PS50030"/>
    </source>
</evidence>
<dbReference type="InterPro" id="IPR009060">
    <property type="entry name" value="UBA-like_sf"/>
</dbReference>
<dbReference type="Pfam" id="PF09409">
    <property type="entry name" value="PUB"/>
    <property type="match status" value="1"/>
</dbReference>